<comment type="caution">
    <text evidence="3">The sequence shown here is derived from an EMBL/GenBank/DDBJ whole genome shotgun (WGS) entry which is preliminary data.</text>
</comment>
<protein>
    <recommendedName>
        <fullName evidence="2">Neprosin PEP catalytic domain-containing protein</fullName>
    </recommendedName>
</protein>
<dbReference type="EMBL" id="JASCZI010030952">
    <property type="protein sequence ID" value="MED6125472.1"/>
    <property type="molecule type" value="Genomic_DNA"/>
</dbReference>
<sequence length="440" mass="48306">MLLDLEAEMAAKLGIYKIVLCFFLSFVLVPLVVSAGRPATTTGGGSGGSSSSSSSSQKLNVQKHLKNLNKPPVKSIKSPDGDIIDCVHMSHQPAFDHPDLKNHKIQTKPPNFNPEGKIFGDSKVSSSSASRPVAQLWHQNGRCPEGTIPVRRTKKEDVLRASSIQRFGKKKVKSFPQPSAKPLPDLLSQSGHQHAIAYVEGDKYYGAKATINVWDPIIQQPNEFSLSQMWILGGTFGQDLNSIEAGWQVSPDLYGDNNTRLFTYWTSDAYQATGCYNLLCSGFVQINSDIALGATISPLSNYGSSQYDISILVWKDPKEGNWWMQFGNNHVLGYWPASLFSYLSDSASMIEWGGEVVNSESDGQHTSTQMGSGHFPDEGFGKASYFKNIQIVDGDNKLRAPKDLGIYTEQDSCYNVKTGSADDWGNYFYYGGPGRNPNCP</sequence>
<reference evidence="3 4" key="1">
    <citation type="journal article" date="2023" name="Plants (Basel)">
        <title>Bridging the Gap: Combining Genomics and Transcriptomics Approaches to Understand Stylosanthes scabra, an Orphan Legume from the Brazilian Caatinga.</title>
        <authorList>
            <person name="Ferreira-Neto J.R.C."/>
            <person name="da Silva M.D."/>
            <person name="Binneck E."/>
            <person name="de Melo N.F."/>
            <person name="da Silva R.H."/>
            <person name="de Melo A.L.T.M."/>
            <person name="Pandolfi V."/>
            <person name="Bustamante F.O."/>
            <person name="Brasileiro-Vidal A.C."/>
            <person name="Benko-Iseppon A.M."/>
        </authorList>
    </citation>
    <scope>NUCLEOTIDE SEQUENCE [LARGE SCALE GENOMIC DNA]</scope>
    <source>
        <tissue evidence="3">Leaves</tissue>
    </source>
</reference>
<dbReference type="Proteomes" id="UP001341840">
    <property type="component" value="Unassembled WGS sequence"/>
</dbReference>
<organism evidence="3 4">
    <name type="scientific">Stylosanthes scabra</name>
    <dbReference type="NCBI Taxonomy" id="79078"/>
    <lineage>
        <taxon>Eukaryota</taxon>
        <taxon>Viridiplantae</taxon>
        <taxon>Streptophyta</taxon>
        <taxon>Embryophyta</taxon>
        <taxon>Tracheophyta</taxon>
        <taxon>Spermatophyta</taxon>
        <taxon>Magnoliopsida</taxon>
        <taxon>eudicotyledons</taxon>
        <taxon>Gunneridae</taxon>
        <taxon>Pentapetalae</taxon>
        <taxon>rosids</taxon>
        <taxon>fabids</taxon>
        <taxon>Fabales</taxon>
        <taxon>Fabaceae</taxon>
        <taxon>Papilionoideae</taxon>
        <taxon>50 kb inversion clade</taxon>
        <taxon>dalbergioids sensu lato</taxon>
        <taxon>Dalbergieae</taxon>
        <taxon>Pterocarpus clade</taxon>
        <taxon>Stylosanthes</taxon>
    </lineage>
</organism>
<dbReference type="PANTHER" id="PTHR31589">
    <property type="entry name" value="PROTEIN, PUTATIVE (DUF239)-RELATED-RELATED"/>
    <property type="match status" value="1"/>
</dbReference>
<feature type="domain" description="Neprosin PEP catalytic" evidence="2">
    <location>
        <begin position="186"/>
        <end position="440"/>
    </location>
</feature>
<dbReference type="InterPro" id="IPR053168">
    <property type="entry name" value="Glutamic_endopeptidase"/>
</dbReference>
<dbReference type="InterPro" id="IPR025521">
    <property type="entry name" value="Neprosin_propep"/>
</dbReference>
<evidence type="ECO:0000313" key="3">
    <source>
        <dbReference type="EMBL" id="MED6125472.1"/>
    </source>
</evidence>
<name>A0ABU6RN87_9FABA</name>
<dbReference type="Pfam" id="PF03080">
    <property type="entry name" value="Neprosin"/>
    <property type="match status" value="1"/>
</dbReference>
<dbReference type="PROSITE" id="PS52045">
    <property type="entry name" value="NEPROSIN_PEP_CD"/>
    <property type="match status" value="1"/>
</dbReference>
<feature type="region of interest" description="Disordered" evidence="1">
    <location>
        <begin position="40"/>
        <end position="76"/>
    </location>
</feature>
<keyword evidence="4" id="KW-1185">Reference proteome</keyword>
<proteinExistence type="predicted"/>
<accession>A0ABU6RN87</accession>
<gene>
    <name evidence="3" type="ORF">PIB30_068817</name>
</gene>
<dbReference type="Pfam" id="PF14365">
    <property type="entry name" value="Neprosin_AP"/>
    <property type="match status" value="1"/>
</dbReference>
<dbReference type="PANTHER" id="PTHR31589:SF217">
    <property type="entry name" value="CARBOXYL-TERMINAL PEPTIDASE"/>
    <property type="match status" value="1"/>
</dbReference>
<dbReference type="Gene3D" id="3.90.1320.10">
    <property type="entry name" value="Outer-capsid protein sigma 3, large lobe"/>
    <property type="match status" value="1"/>
</dbReference>
<evidence type="ECO:0000259" key="2">
    <source>
        <dbReference type="PROSITE" id="PS52045"/>
    </source>
</evidence>
<evidence type="ECO:0000313" key="4">
    <source>
        <dbReference type="Proteomes" id="UP001341840"/>
    </source>
</evidence>
<dbReference type="InterPro" id="IPR004314">
    <property type="entry name" value="Neprosin"/>
</dbReference>
<evidence type="ECO:0000256" key="1">
    <source>
        <dbReference type="SAM" id="MobiDB-lite"/>
    </source>
</evidence>